<name>A0A9P8BNR3_9FUNG</name>
<sequence length="783" mass="82700">MTSAVMLIASTLLILLTLLPTAYSQLPASVPLPVEQFAFARAGPKAYMIGGEFVENGTTKAIYGQVFSLDLTVAWKTASPPWQALAQVSPVYFINAVAAPDNQSIIVVQRGTNESLSFPTYRIANNAWDANPVNLSPVQESRQGIKPVMDPLTANIYMNAWTYLDVFNTISSNFQFLSMPAYTFTSRFFAGSCYNAARRSIMYFGGLNGSIQFDPAATYVSEYSISTSLWSNFTASGIPPEPRSDFCMAASEDGNRVVVFGGRIAPNTTVNPPANFTGSLYILDTVARQWTKGPDSTLRSYMGCLIVGDQLLVWGGSDGVNTYTTPPIIFDFVTNQWVDTYTPPSYLLNWAKTTTTLTGSAQPTTNSAPLGPPTDSPVAKSDNLGAILGGTFGALSVIAISAMVYLFLKRREDKIKYGAPSDQQSSVDENGEMSVSPAYLHSNNSTNSSQRNPHRPQNGDGRGPQDASGIGYSGDTVSHLGQDPKAGGGIYPVEASSHAFGNTAMTSPPTMLVPNSSFIPVSGNAAFVQPNQAIYAAGPDNGMYQIYNNQPLIQGRGIQTVAPPGATFITNEGQPMMVSYGTPVYTLPMDSTGLNGHYPTPPVGFTPPFAQPGFANHSSSSLNGSYTQAYPITSPPHFTANYNNVTPPPVSTAPPPTSPPTSTQPHFATFNNTTTAPISPATITGNNQTAPLQPITTTGNYSPTTSNFTTASSSHSASATTNNPGTPPSLASLPPRPTSSSNLLANAAAPGNSGGSRNTSPLAARAENSSYVRPPPTSGANPF</sequence>
<evidence type="ECO:0000256" key="4">
    <source>
        <dbReference type="SAM" id="Phobius"/>
    </source>
</evidence>
<feature type="compositionally biased region" description="Low complexity" evidence="3">
    <location>
        <begin position="704"/>
        <end position="723"/>
    </location>
</feature>
<dbReference type="OrthoDB" id="10251809at2759"/>
<keyword evidence="7" id="KW-1185">Reference proteome</keyword>
<reference evidence="6" key="1">
    <citation type="submission" date="2021-06" db="EMBL/GenBank/DDBJ databases">
        <title>Genome Sequence of Mortierella hyaline Strain SCG-10, a Cold-Adapted, Nitrate-Reducing Fungus Isolated from Soil in Minnesota, USA.</title>
        <authorList>
            <person name="Aldossari N."/>
        </authorList>
    </citation>
    <scope>NUCLEOTIDE SEQUENCE</scope>
    <source>
        <strain evidence="6">SCG-10</strain>
    </source>
</reference>
<comment type="caution">
    <text evidence="6">The sequence shown here is derived from an EMBL/GenBank/DDBJ whole genome shotgun (WGS) entry which is preliminary data.</text>
</comment>
<evidence type="ECO:0000256" key="3">
    <source>
        <dbReference type="SAM" id="MobiDB-lite"/>
    </source>
</evidence>
<organism evidence="6 7">
    <name type="scientific">Linnemannia hyalina</name>
    <dbReference type="NCBI Taxonomy" id="64524"/>
    <lineage>
        <taxon>Eukaryota</taxon>
        <taxon>Fungi</taxon>
        <taxon>Fungi incertae sedis</taxon>
        <taxon>Mucoromycota</taxon>
        <taxon>Mortierellomycotina</taxon>
        <taxon>Mortierellomycetes</taxon>
        <taxon>Mortierellales</taxon>
        <taxon>Mortierellaceae</taxon>
        <taxon>Linnemannia</taxon>
    </lineage>
</organism>
<dbReference type="AlphaFoldDB" id="A0A9P8BNR3"/>
<dbReference type="Proteomes" id="UP000707451">
    <property type="component" value="Unassembled WGS sequence"/>
</dbReference>
<evidence type="ECO:0000256" key="2">
    <source>
        <dbReference type="ARBA" id="ARBA00023004"/>
    </source>
</evidence>
<protein>
    <submittedName>
        <fullName evidence="6">Leucine-zipper-like transcriptional regulator 1</fullName>
    </submittedName>
</protein>
<feature type="transmembrane region" description="Helical" evidence="4">
    <location>
        <begin position="384"/>
        <end position="408"/>
    </location>
</feature>
<feature type="compositionally biased region" description="Polar residues" evidence="3">
    <location>
        <begin position="685"/>
        <end position="703"/>
    </location>
</feature>
<dbReference type="Pfam" id="PF24681">
    <property type="entry name" value="Kelch_KLHDC2_KLHL20_DRC7"/>
    <property type="match status" value="1"/>
</dbReference>
<dbReference type="Gene3D" id="2.120.10.80">
    <property type="entry name" value="Kelch-type beta propeller"/>
    <property type="match status" value="1"/>
</dbReference>
<dbReference type="EMBL" id="JAHRHY010000019">
    <property type="protein sequence ID" value="KAG9062348.1"/>
    <property type="molecule type" value="Genomic_DNA"/>
</dbReference>
<feature type="compositionally biased region" description="Low complexity" evidence="3">
    <location>
        <begin position="739"/>
        <end position="751"/>
    </location>
</feature>
<keyword evidence="4" id="KW-1133">Transmembrane helix</keyword>
<dbReference type="SUPFAM" id="SSF117281">
    <property type="entry name" value="Kelch motif"/>
    <property type="match status" value="1"/>
</dbReference>
<keyword evidence="1" id="KW-0677">Repeat</keyword>
<proteinExistence type="predicted"/>
<keyword evidence="5" id="KW-0732">Signal</keyword>
<evidence type="ECO:0000256" key="5">
    <source>
        <dbReference type="SAM" id="SignalP"/>
    </source>
</evidence>
<dbReference type="PANTHER" id="PTHR47435">
    <property type="entry name" value="KELCH REPEAT PROTEIN (AFU_ORTHOLOGUE AFUA_5G12780)"/>
    <property type="match status" value="1"/>
</dbReference>
<dbReference type="PANTHER" id="PTHR47435:SF4">
    <property type="entry name" value="KELCH REPEAT PROTEIN (AFU_ORTHOLOGUE AFUA_5G12780)"/>
    <property type="match status" value="1"/>
</dbReference>
<feature type="compositionally biased region" description="Polar residues" evidence="3">
    <location>
        <begin position="757"/>
        <end position="771"/>
    </location>
</feature>
<feature type="compositionally biased region" description="Low complexity" evidence="3">
    <location>
        <begin position="660"/>
        <end position="684"/>
    </location>
</feature>
<dbReference type="InterPro" id="IPR015915">
    <property type="entry name" value="Kelch-typ_b-propeller"/>
</dbReference>
<dbReference type="GO" id="GO:0030234">
    <property type="term" value="F:enzyme regulator activity"/>
    <property type="evidence" value="ECO:0007669"/>
    <property type="project" value="TreeGrafter"/>
</dbReference>
<evidence type="ECO:0000256" key="1">
    <source>
        <dbReference type="ARBA" id="ARBA00022737"/>
    </source>
</evidence>
<feature type="region of interest" description="Disordered" evidence="3">
    <location>
        <begin position="418"/>
        <end position="489"/>
    </location>
</feature>
<dbReference type="GO" id="GO:0019760">
    <property type="term" value="P:glucosinolate metabolic process"/>
    <property type="evidence" value="ECO:0007669"/>
    <property type="project" value="UniProtKB-ARBA"/>
</dbReference>
<keyword evidence="4" id="KW-0812">Transmembrane</keyword>
<feature type="signal peptide" evidence="5">
    <location>
        <begin position="1"/>
        <end position="24"/>
    </location>
</feature>
<evidence type="ECO:0000313" key="6">
    <source>
        <dbReference type="EMBL" id="KAG9062348.1"/>
    </source>
</evidence>
<gene>
    <name evidence="6" type="primary">LZTR1_1</name>
    <name evidence="6" type="ORF">KI688_005263</name>
</gene>
<keyword evidence="2" id="KW-0408">Iron</keyword>
<feature type="compositionally biased region" description="Polar residues" evidence="3">
    <location>
        <begin position="441"/>
        <end position="451"/>
    </location>
</feature>
<feature type="compositionally biased region" description="Pro residues" evidence="3">
    <location>
        <begin position="646"/>
        <end position="659"/>
    </location>
</feature>
<accession>A0A9P8BNR3</accession>
<feature type="chain" id="PRO_5040296962" evidence="5">
    <location>
        <begin position="25"/>
        <end position="783"/>
    </location>
</feature>
<keyword evidence="4" id="KW-0472">Membrane</keyword>
<feature type="region of interest" description="Disordered" evidence="3">
    <location>
        <begin position="638"/>
        <end position="783"/>
    </location>
</feature>
<evidence type="ECO:0000313" key="7">
    <source>
        <dbReference type="Proteomes" id="UP000707451"/>
    </source>
</evidence>
<dbReference type="GO" id="GO:0005829">
    <property type="term" value="C:cytosol"/>
    <property type="evidence" value="ECO:0007669"/>
    <property type="project" value="TreeGrafter"/>
</dbReference>